<evidence type="ECO:0000259" key="1">
    <source>
        <dbReference type="Pfam" id="PF05118"/>
    </source>
</evidence>
<name>A0A8J7VRM7_9GAMM</name>
<dbReference type="Proteomes" id="UP000675747">
    <property type="component" value="Unassembled WGS sequence"/>
</dbReference>
<feature type="domain" description="Aspartyl/asparaginy/proline hydroxylase" evidence="1">
    <location>
        <begin position="74"/>
        <end position="178"/>
    </location>
</feature>
<dbReference type="Pfam" id="PF05118">
    <property type="entry name" value="Asp_Arg_Hydrox"/>
    <property type="match status" value="1"/>
</dbReference>
<keyword evidence="4" id="KW-1185">Reference proteome</keyword>
<dbReference type="RefSeq" id="WP_211925632.1">
    <property type="nucleotide sequence ID" value="NZ_JAGQFT020000003.1"/>
</dbReference>
<sequence length="211" mass="23706">MSLSTPSLDKDILIGGCNRLPILIDYLRLIAEVQALPTDFWGSRGGRVGVHRAAEAVFLRGYAPAEGDKPIEDRPALEHTPYIRHLIKEVVPARAQRCLLAKLHAGARIPLHMDRGNYFRATIRVHFPVQTDPSVIMYARGHAYTMRPGEVWALNNSNLHAVLNDWDQPRTHLICDFLPDPALLDLLGRGERDLGRTAHELDDRVRAPHQA</sequence>
<comment type="caution">
    <text evidence="2">The sequence shown here is derived from an EMBL/GenBank/DDBJ whole genome shotgun (WGS) entry which is preliminary data.</text>
</comment>
<dbReference type="EMBL" id="JAGQFT020000003">
    <property type="protein sequence ID" value="MBS7456657.1"/>
    <property type="molecule type" value="Genomic_DNA"/>
</dbReference>
<protein>
    <submittedName>
        <fullName evidence="2">Aspartyl/asparaginyl beta-hydroxylase domain-containing protein</fullName>
    </submittedName>
</protein>
<dbReference type="Gene3D" id="2.60.120.330">
    <property type="entry name" value="B-lactam Antibiotic, Isopenicillin N Synthase, Chain"/>
    <property type="match status" value="1"/>
</dbReference>
<reference evidence="3 4" key="1">
    <citation type="journal article" date="2021" name="Microbiol. Resour. Announc.">
        <title>Draft Genome Sequence of Coralloluteibacterium stylophorae LMG 29479T.</title>
        <authorList>
            <person name="Karlyshev A.V."/>
            <person name="Kudryashova E.B."/>
            <person name="Ariskina E.V."/>
            <person name="Conroy A.P."/>
            <person name="Abidueva E.Y."/>
        </authorList>
    </citation>
    <scope>NUCLEOTIDE SEQUENCE [LARGE SCALE GENOMIC DNA]</scope>
    <source>
        <strain evidence="3 4">LMG 29479</strain>
    </source>
</reference>
<gene>
    <name evidence="3" type="ORF">KB893_005860</name>
    <name evidence="2" type="ORF">KB893_03890</name>
</gene>
<dbReference type="InterPro" id="IPR027443">
    <property type="entry name" value="IPNS-like_sf"/>
</dbReference>
<dbReference type="SUPFAM" id="SSF51197">
    <property type="entry name" value="Clavaminate synthase-like"/>
    <property type="match status" value="1"/>
</dbReference>
<reference evidence="2" key="2">
    <citation type="submission" date="2021-04" db="EMBL/GenBank/DDBJ databases">
        <authorList>
            <person name="Karlyshev A.V."/>
        </authorList>
    </citation>
    <scope>NUCLEOTIDE SEQUENCE</scope>
    <source>
        <strain evidence="2">LMG 29479</strain>
    </source>
</reference>
<dbReference type="InterPro" id="IPR007803">
    <property type="entry name" value="Asp/Arg/Pro-Hydrxlase"/>
</dbReference>
<proteinExistence type="predicted"/>
<evidence type="ECO:0000313" key="3">
    <source>
        <dbReference type="EMBL" id="MBS7456657.1"/>
    </source>
</evidence>
<evidence type="ECO:0000313" key="2">
    <source>
        <dbReference type="EMBL" id="MBR0561664.1"/>
    </source>
</evidence>
<accession>A0A8J7VRM7</accession>
<organism evidence="2">
    <name type="scientific">Coralloluteibacterium stylophorae</name>
    <dbReference type="NCBI Taxonomy" id="1776034"/>
    <lineage>
        <taxon>Bacteria</taxon>
        <taxon>Pseudomonadati</taxon>
        <taxon>Pseudomonadota</taxon>
        <taxon>Gammaproteobacteria</taxon>
        <taxon>Lysobacterales</taxon>
        <taxon>Lysobacteraceae</taxon>
        <taxon>Coralloluteibacterium</taxon>
    </lineage>
</organism>
<evidence type="ECO:0000313" key="4">
    <source>
        <dbReference type="Proteomes" id="UP000675747"/>
    </source>
</evidence>
<dbReference type="AlphaFoldDB" id="A0A8J7VRM7"/>
<dbReference type="EMBL" id="JAGQFT010000017">
    <property type="protein sequence ID" value="MBR0561664.1"/>
    <property type="molecule type" value="Genomic_DNA"/>
</dbReference>